<dbReference type="AlphaFoldDB" id="A0A382CRE6"/>
<accession>A0A382CRE6</accession>
<sequence length="206" mass="22704">MGTPSGGGGGLLGMFTKYVPSGLAGIVGGSKGGGLRNIQLRAESVQLPGRNLSTADDANVYGPVRTIADGVNFAEDINIVFQCGSELGERKFFEKWQESCYDMASWNMKYYWDYVGSIGIYLLDVNNKRRYGIQCVEAYPKTVGAIDLTYTPTTDIAKVTVSFVFRYWKQLDIEEKGYDMLGNMAETVLDNAERNLMRNIPSSLGL</sequence>
<proteinExistence type="predicted"/>
<protein>
    <submittedName>
        <fullName evidence="1">Uncharacterized protein</fullName>
    </submittedName>
</protein>
<name>A0A382CRE6_9ZZZZ</name>
<evidence type="ECO:0000313" key="1">
    <source>
        <dbReference type="EMBL" id="SVB28181.1"/>
    </source>
</evidence>
<dbReference type="EMBL" id="UINC01035568">
    <property type="protein sequence ID" value="SVB28181.1"/>
    <property type="molecule type" value="Genomic_DNA"/>
</dbReference>
<reference evidence="1" key="1">
    <citation type="submission" date="2018-05" db="EMBL/GenBank/DDBJ databases">
        <authorList>
            <person name="Lanie J.A."/>
            <person name="Ng W.-L."/>
            <person name="Kazmierczak K.M."/>
            <person name="Andrzejewski T.M."/>
            <person name="Davidsen T.M."/>
            <person name="Wayne K.J."/>
            <person name="Tettelin H."/>
            <person name="Glass J.I."/>
            <person name="Rusch D."/>
            <person name="Podicherti R."/>
            <person name="Tsui H.-C.T."/>
            <person name="Winkler M.E."/>
        </authorList>
    </citation>
    <scope>NUCLEOTIDE SEQUENCE</scope>
</reference>
<gene>
    <name evidence="1" type="ORF">METZ01_LOCUS181035</name>
</gene>
<organism evidence="1">
    <name type="scientific">marine metagenome</name>
    <dbReference type="NCBI Taxonomy" id="408172"/>
    <lineage>
        <taxon>unclassified sequences</taxon>
        <taxon>metagenomes</taxon>
        <taxon>ecological metagenomes</taxon>
    </lineage>
</organism>